<dbReference type="Pfam" id="PF01885">
    <property type="entry name" value="PTS_2-RNA"/>
    <property type="match status" value="1"/>
</dbReference>
<protein>
    <recommendedName>
        <fullName evidence="3">2'-phosphotransferase</fullName>
        <ecNumber evidence="3">2.7.1.160</ecNumber>
    </recommendedName>
</protein>
<dbReference type="GO" id="GO:0006388">
    <property type="term" value="P:tRNA splicing, via endonucleolytic cleavage and ligation"/>
    <property type="evidence" value="ECO:0007669"/>
    <property type="project" value="TreeGrafter"/>
</dbReference>
<organism evidence="7 8">
    <name type="scientific">Lentinula raphanica</name>
    <dbReference type="NCBI Taxonomy" id="153919"/>
    <lineage>
        <taxon>Eukaryota</taxon>
        <taxon>Fungi</taxon>
        <taxon>Dikarya</taxon>
        <taxon>Basidiomycota</taxon>
        <taxon>Agaricomycotina</taxon>
        <taxon>Agaricomycetes</taxon>
        <taxon>Agaricomycetidae</taxon>
        <taxon>Agaricales</taxon>
        <taxon>Marasmiineae</taxon>
        <taxon>Omphalotaceae</taxon>
        <taxon>Lentinula</taxon>
    </lineage>
</organism>
<keyword evidence="5" id="KW-0520">NAD</keyword>
<accession>A0AA38P682</accession>
<evidence type="ECO:0000256" key="5">
    <source>
        <dbReference type="ARBA" id="ARBA00023027"/>
    </source>
</evidence>
<comment type="function">
    <text evidence="1">Catalyzes the last step of tRNA splicing, the transfer of the splice junction 2'-phosphate from ligated tRNA to NAD to produce ADP-ribose 1''-2'' cyclic phosphate.</text>
</comment>
<dbReference type="GO" id="GO:0000215">
    <property type="term" value="F:tRNA 2'-phosphotransferase activity"/>
    <property type="evidence" value="ECO:0007669"/>
    <property type="project" value="UniProtKB-EC"/>
</dbReference>
<dbReference type="EC" id="2.7.1.160" evidence="3"/>
<comment type="similarity">
    <text evidence="2">Belongs to the KptA/TPT1 family.</text>
</comment>
<dbReference type="EMBL" id="MU806271">
    <property type="protein sequence ID" value="KAJ3837098.1"/>
    <property type="molecule type" value="Genomic_DNA"/>
</dbReference>
<dbReference type="InterPro" id="IPR042081">
    <property type="entry name" value="RNA_2'-PTrans_C"/>
</dbReference>
<evidence type="ECO:0000256" key="1">
    <source>
        <dbReference type="ARBA" id="ARBA00003343"/>
    </source>
</evidence>
<evidence type="ECO:0000256" key="4">
    <source>
        <dbReference type="ARBA" id="ARBA00022679"/>
    </source>
</evidence>
<dbReference type="SUPFAM" id="SSF56399">
    <property type="entry name" value="ADP-ribosylation"/>
    <property type="match status" value="1"/>
</dbReference>
<evidence type="ECO:0000256" key="3">
    <source>
        <dbReference type="ARBA" id="ARBA00012007"/>
    </source>
</evidence>
<gene>
    <name evidence="7" type="ORF">F5878DRAFT_623366</name>
</gene>
<comment type="caution">
    <text evidence="7">The sequence shown here is derived from an EMBL/GenBank/DDBJ whole genome shotgun (WGS) entry which is preliminary data.</text>
</comment>
<name>A0AA38P682_9AGAR</name>
<evidence type="ECO:0000256" key="6">
    <source>
        <dbReference type="ARBA" id="ARBA00047949"/>
    </source>
</evidence>
<dbReference type="Gene3D" id="3.20.170.30">
    <property type="match status" value="1"/>
</dbReference>
<reference evidence="7" key="1">
    <citation type="submission" date="2022-08" db="EMBL/GenBank/DDBJ databases">
        <authorList>
            <consortium name="DOE Joint Genome Institute"/>
            <person name="Min B."/>
            <person name="Riley R."/>
            <person name="Sierra-Patev S."/>
            <person name="Naranjo-Ortiz M."/>
            <person name="Looney B."/>
            <person name="Konkel Z."/>
            <person name="Slot J.C."/>
            <person name="Sakamoto Y."/>
            <person name="Steenwyk J.L."/>
            <person name="Rokas A."/>
            <person name="Carro J."/>
            <person name="Camarero S."/>
            <person name="Ferreira P."/>
            <person name="Molpeceres G."/>
            <person name="Ruiz-Duenas F.J."/>
            <person name="Serrano A."/>
            <person name="Henrissat B."/>
            <person name="Drula E."/>
            <person name="Hughes K.W."/>
            <person name="Mata J.L."/>
            <person name="Ishikawa N.K."/>
            <person name="Vargas-Isla R."/>
            <person name="Ushijima S."/>
            <person name="Smith C.A."/>
            <person name="Ahrendt S."/>
            <person name="Andreopoulos W."/>
            <person name="He G."/>
            <person name="Labutti K."/>
            <person name="Lipzen A."/>
            <person name="Ng V."/>
            <person name="Sandor L."/>
            <person name="Barry K."/>
            <person name="Martinez A.T."/>
            <person name="Xiao Y."/>
            <person name="Gibbons J.G."/>
            <person name="Terashima K."/>
            <person name="Hibbett D.S."/>
            <person name="Grigoriev I.V."/>
        </authorList>
    </citation>
    <scope>NUCLEOTIDE SEQUENCE</scope>
    <source>
        <strain evidence="7">TFB9207</strain>
    </source>
</reference>
<evidence type="ECO:0000313" key="7">
    <source>
        <dbReference type="EMBL" id="KAJ3837098.1"/>
    </source>
</evidence>
<keyword evidence="4" id="KW-0808">Transferase</keyword>
<evidence type="ECO:0000256" key="2">
    <source>
        <dbReference type="ARBA" id="ARBA00009836"/>
    </source>
</evidence>
<keyword evidence="8" id="KW-1185">Reference proteome</keyword>
<dbReference type="PANTHER" id="PTHR12684:SF2">
    <property type="entry name" value="TRNA 2'-PHOSPHOTRANSFERASE 1"/>
    <property type="match status" value="1"/>
</dbReference>
<proteinExistence type="inferred from homology"/>
<evidence type="ECO:0000313" key="8">
    <source>
        <dbReference type="Proteomes" id="UP001163846"/>
    </source>
</evidence>
<dbReference type="AlphaFoldDB" id="A0AA38P682"/>
<dbReference type="PANTHER" id="PTHR12684">
    <property type="entry name" value="PUTATIVE PHOSPHOTRANSFERASE"/>
    <property type="match status" value="1"/>
</dbReference>
<dbReference type="Gene3D" id="1.10.10.970">
    <property type="entry name" value="RNA 2'-phosphotransferase, Tpt1/KptA family, N-terminal domain"/>
    <property type="match status" value="1"/>
</dbReference>
<dbReference type="InterPro" id="IPR042080">
    <property type="entry name" value="RNA_2'-PTrans_N"/>
</dbReference>
<comment type="catalytic activity">
    <reaction evidence="6">
        <text>2'-phospho-[ligated tRNA] + NAD(+) = mature tRNA + ADP-alpha-D-ribose 1'',2''-cyclic phosphate + nicotinamide</text>
        <dbReference type="Rhea" id="RHEA:23324"/>
        <dbReference type="Rhea" id="RHEA-COMP:11106"/>
        <dbReference type="Rhea" id="RHEA-COMP:11107"/>
        <dbReference type="ChEBI" id="CHEBI:17154"/>
        <dbReference type="ChEBI" id="CHEBI:57540"/>
        <dbReference type="ChEBI" id="CHEBI:76596"/>
        <dbReference type="ChEBI" id="CHEBI:82883"/>
        <dbReference type="ChEBI" id="CHEBI:85027"/>
        <dbReference type="EC" id="2.7.1.160"/>
    </reaction>
</comment>
<dbReference type="Proteomes" id="UP001163846">
    <property type="component" value="Unassembled WGS sequence"/>
</dbReference>
<dbReference type="InterPro" id="IPR002745">
    <property type="entry name" value="Ptrans_KptA/Tpt1"/>
</dbReference>
<sequence length="260" mass="30516">MLFAGSLNARFIGHLRARSYAISTLITKPQRLGRKRFKNWFEIINVKTAKVGPRLAWLLRHGARHHNLYIRPDGFALVEEVLRISPFRRLNLPDLKEIARIDPLKRLQVKELRPRQWWIRATTKHSLEFVYPTWTEIMTAHKIKGAMYLTDKEGWQNIQIEGIRTTPHERLIHLHQTLPEHLGYSHAEHSTLIVIHIDFDQAIRYGFTFFRTHEKKIATEGDEYGCIAPRFFQKVERLQWSRDMILDKGFCSESGSPSAS</sequence>